<reference evidence="2 3" key="1">
    <citation type="submission" date="2015-04" db="EMBL/GenBank/DDBJ databases">
        <authorList>
            <person name="Syromyatnikov M.Y."/>
            <person name="Popov V.N."/>
        </authorList>
    </citation>
    <scope>NUCLEOTIDE SEQUENCE [LARGE SCALE GENOMIC DNA]</scope>
</reference>
<dbReference type="Proteomes" id="UP000183832">
    <property type="component" value="Unassembled WGS sequence"/>
</dbReference>
<dbReference type="AlphaFoldDB" id="A0A1J1IN66"/>
<gene>
    <name evidence="2" type="ORF">CLUMA_CG013224</name>
</gene>
<evidence type="ECO:0000256" key="1">
    <source>
        <dbReference type="SAM" id="SignalP"/>
    </source>
</evidence>
<sequence length="72" mass="8547">MNERCKKMTIAMYWCLFLSLFTIQICNGYSSNIIKDYHNKDYLTASVSNANKFEDNEIRVFGYASTRKRPEY</sequence>
<accession>A0A1J1IN66</accession>
<feature type="chain" id="PRO_5012136527" evidence="1">
    <location>
        <begin position="29"/>
        <end position="72"/>
    </location>
</feature>
<evidence type="ECO:0000313" key="3">
    <source>
        <dbReference type="Proteomes" id="UP000183832"/>
    </source>
</evidence>
<protein>
    <submittedName>
        <fullName evidence="2">CLUMA_CG013224, isoform A</fullName>
    </submittedName>
</protein>
<organism evidence="2 3">
    <name type="scientific">Clunio marinus</name>
    <dbReference type="NCBI Taxonomy" id="568069"/>
    <lineage>
        <taxon>Eukaryota</taxon>
        <taxon>Metazoa</taxon>
        <taxon>Ecdysozoa</taxon>
        <taxon>Arthropoda</taxon>
        <taxon>Hexapoda</taxon>
        <taxon>Insecta</taxon>
        <taxon>Pterygota</taxon>
        <taxon>Neoptera</taxon>
        <taxon>Endopterygota</taxon>
        <taxon>Diptera</taxon>
        <taxon>Nematocera</taxon>
        <taxon>Chironomoidea</taxon>
        <taxon>Chironomidae</taxon>
        <taxon>Clunio</taxon>
    </lineage>
</organism>
<keyword evidence="1" id="KW-0732">Signal</keyword>
<proteinExistence type="predicted"/>
<name>A0A1J1IN66_9DIPT</name>
<feature type="signal peptide" evidence="1">
    <location>
        <begin position="1"/>
        <end position="28"/>
    </location>
</feature>
<keyword evidence="3" id="KW-1185">Reference proteome</keyword>
<evidence type="ECO:0000313" key="2">
    <source>
        <dbReference type="EMBL" id="CRK99921.1"/>
    </source>
</evidence>
<dbReference type="EMBL" id="CVRI01000054">
    <property type="protein sequence ID" value="CRK99921.1"/>
    <property type="molecule type" value="Genomic_DNA"/>
</dbReference>